<evidence type="ECO:0000313" key="2">
    <source>
        <dbReference type="EMBL" id="WVZ59273.1"/>
    </source>
</evidence>
<evidence type="ECO:0000256" key="1">
    <source>
        <dbReference type="SAM" id="MobiDB-lite"/>
    </source>
</evidence>
<dbReference type="AlphaFoldDB" id="A0AAQ3SR92"/>
<name>A0AAQ3SR92_PASNO</name>
<feature type="region of interest" description="Disordered" evidence="1">
    <location>
        <begin position="186"/>
        <end position="211"/>
    </location>
</feature>
<proteinExistence type="predicted"/>
<sequence length="229" mass="23702">MQHAGQPAAQHSCNCSALHGHIYSCCAVSLHSMSSVHAVARGAPEVVVDEVERDERGAAPHAGEVVHLDVVAEAVAAHDARRQGGRRREHGHVDDEDVDVGGADADAAGRGGAGEELVEDGVEGLVHLLHALAEAVGAGLAALDHVARAVRLLADAGVDDDLEQELVLLQPQQLVALDDLAAQHRRRRARDTSSRASSAAEYASSVSVSSVASSIAASVDSCQEPPRDG</sequence>
<dbReference type="EMBL" id="CP144746">
    <property type="protein sequence ID" value="WVZ59273.1"/>
    <property type="molecule type" value="Genomic_DNA"/>
</dbReference>
<organism evidence="2 3">
    <name type="scientific">Paspalum notatum var. saurae</name>
    <dbReference type="NCBI Taxonomy" id="547442"/>
    <lineage>
        <taxon>Eukaryota</taxon>
        <taxon>Viridiplantae</taxon>
        <taxon>Streptophyta</taxon>
        <taxon>Embryophyta</taxon>
        <taxon>Tracheophyta</taxon>
        <taxon>Spermatophyta</taxon>
        <taxon>Magnoliopsida</taxon>
        <taxon>Liliopsida</taxon>
        <taxon>Poales</taxon>
        <taxon>Poaceae</taxon>
        <taxon>PACMAD clade</taxon>
        <taxon>Panicoideae</taxon>
        <taxon>Andropogonodae</taxon>
        <taxon>Paspaleae</taxon>
        <taxon>Paspalinae</taxon>
        <taxon>Paspalum</taxon>
    </lineage>
</organism>
<feature type="region of interest" description="Disordered" evidence="1">
    <location>
        <begin position="79"/>
        <end position="114"/>
    </location>
</feature>
<accession>A0AAQ3SR92</accession>
<keyword evidence="3" id="KW-1185">Reference proteome</keyword>
<gene>
    <name evidence="2" type="ORF">U9M48_009441</name>
</gene>
<reference evidence="2 3" key="1">
    <citation type="submission" date="2024-02" db="EMBL/GenBank/DDBJ databases">
        <title>High-quality chromosome-scale genome assembly of Pensacola bahiagrass (Paspalum notatum Flugge var. saurae).</title>
        <authorList>
            <person name="Vega J.M."/>
            <person name="Podio M."/>
            <person name="Orjuela J."/>
            <person name="Siena L.A."/>
            <person name="Pessino S.C."/>
            <person name="Combes M.C."/>
            <person name="Mariac C."/>
            <person name="Albertini E."/>
            <person name="Pupilli F."/>
            <person name="Ortiz J.P.A."/>
            <person name="Leblanc O."/>
        </authorList>
    </citation>
    <scope>NUCLEOTIDE SEQUENCE [LARGE SCALE GENOMIC DNA]</scope>
    <source>
        <strain evidence="2">R1</strain>
        <tissue evidence="2">Leaf</tissue>
    </source>
</reference>
<dbReference type="Proteomes" id="UP001341281">
    <property type="component" value="Chromosome 02"/>
</dbReference>
<evidence type="ECO:0000313" key="3">
    <source>
        <dbReference type="Proteomes" id="UP001341281"/>
    </source>
</evidence>
<protein>
    <submittedName>
        <fullName evidence="2">Uncharacterized protein</fullName>
    </submittedName>
</protein>
<feature type="compositionally biased region" description="Low complexity" evidence="1">
    <location>
        <begin position="194"/>
        <end position="211"/>
    </location>
</feature>